<gene>
    <name evidence="1" type="ORF">ACFOSB_19195</name>
</gene>
<dbReference type="RefSeq" id="WP_322472088.1">
    <property type="nucleotide sequence ID" value="NZ_JBHRZG010000024.1"/>
</dbReference>
<proteinExistence type="predicted"/>
<accession>A0ABV7ZFV5</accession>
<evidence type="ECO:0000313" key="1">
    <source>
        <dbReference type="EMBL" id="MFC3834991.1"/>
    </source>
</evidence>
<dbReference type="Proteomes" id="UP001595803">
    <property type="component" value="Unassembled WGS sequence"/>
</dbReference>
<reference evidence="2" key="1">
    <citation type="journal article" date="2019" name="Int. J. Syst. Evol. Microbiol.">
        <title>The Global Catalogue of Microorganisms (GCM) 10K type strain sequencing project: providing services to taxonomists for standard genome sequencing and annotation.</title>
        <authorList>
            <consortium name="The Broad Institute Genomics Platform"/>
            <consortium name="The Broad Institute Genome Sequencing Center for Infectious Disease"/>
            <person name="Wu L."/>
            <person name="Ma J."/>
        </authorList>
    </citation>
    <scope>NUCLEOTIDE SEQUENCE [LARGE SCALE GENOMIC DNA]</scope>
    <source>
        <strain evidence="2">CCTCC AB 2017081</strain>
    </source>
</reference>
<sequence length="220" mass="23263">MAFTLNLAGLTDEELHGLLGADRALAVLPEVSRARLGGRPVPGPALPATLHFTPYGAGIPGGTPEHTRQIAAHDAALREAGASGSGETWYMEPGELSVRPYTLGAGTSVLLSWNDRDPGAGAAVQLLTWLRDHASGSAVVLTETRPAGRLPAPSEEVDVHVHSGVGIAALLELHVGHVLRHGRTRRLGADADWSAPWQELYVLNLRAWERRGLLLAAQSS</sequence>
<name>A0ABV7ZFV5_9DEIO</name>
<comment type="caution">
    <text evidence="1">The sequence shown here is derived from an EMBL/GenBank/DDBJ whole genome shotgun (WGS) entry which is preliminary data.</text>
</comment>
<protein>
    <submittedName>
        <fullName evidence="1">Uncharacterized protein</fullName>
    </submittedName>
</protein>
<organism evidence="1 2">
    <name type="scientific">Deinococcus rufus</name>
    <dbReference type="NCBI Taxonomy" id="2136097"/>
    <lineage>
        <taxon>Bacteria</taxon>
        <taxon>Thermotogati</taxon>
        <taxon>Deinococcota</taxon>
        <taxon>Deinococci</taxon>
        <taxon>Deinococcales</taxon>
        <taxon>Deinococcaceae</taxon>
        <taxon>Deinococcus</taxon>
    </lineage>
</organism>
<keyword evidence="2" id="KW-1185">Reference proteome</keyword>
<evidence type="ECO:0000313" key="2">
    <source>
        <dbReference type="Proteomes" id="UP001595803"/>
    </source>
</evidence>
<dbReference type="EMBL" id="JBHRZG010000024">
    <property type="protein sequence ID" value="MFC3834991.1"/>
    <property type="molecule type" value="Genomic_DNA"/>
</dbReference>